<organism evidence="3 4">
    <name type="scientific">Ramlibacter aurantiacus</name>
    <dbReference type="NCBI Taxonomy" id="2801330"/>
    <lineage>
        <taxon>Bacteria</taxon>
        <taxon>Pseudomonadati</taxon>
        <taxon>Pseudomonadota</taxon>
        <taxon>Betaproteobacteria</taxon>
        <taxon>Burkholderiales</taxon>
        <taxon>Comamonadaceae</taxon>
        <taxon>Ramlibacter</taxon>
    </lineage>
</organism>
<dbReference type="Gene3D" id="3.40.190.10">
    <property type="entry name" value="Periplasmic binding protein-like II"/>
    <property type="match status" value="1"/>
</dbReference>
<dbReference type="PANTHER" id="PTHR42928">
    <property type="entry name" value="TRICARBOXYLATE-BINDING PROTEIN"/>
    <property type="match status" value="1"/>
</dbReference>
<evidence type="ECO:0000256" key="2">
    <source>
        <dbReference type="SAM" id="SignalP"/>
    </source>
</evidence>
<sequence length="326" mass="35074">MNFTRRQFAATACAALASPHAFSADYPSKTSRIVVPLGPGNPMDTLGRALATSLGETLGQPFVVENRPGAAGQIASEGIAKAVGDPHQLLMGSLGIMGISPFLYPNLPYDVKRDFTPVALCAAVPYALVINPRVVPVNTVAEFLQWARSQKTPTPYASVGSGSVSHVCTVALTNAAGISLTQVAYRQPSQIVTDMVKGDMPMIIDTPSPYLPFAADGRLRILAVTSPRRMSILPNVPTMAEAGVAGYDVVSWFGLYAPRDLPPASVDTLRTHVARALRSPKLREQFLPQGLEITPDGAADFAAFNERERTRWQAFIQRNEVKLDKM</sequence>
<dbReference type="CDD" id="cd07012">
    <property type="entry name" value="PBP2_Bug_TTT"/>
    <property type="match status" value="1"/>
</dbReference>
<evidence type="ECO:0000313" key="4">
    <source>
        <dbReference type="Proteomes" id="UP000613011"/>
    </source>
</evidence>
<dbReference type="InterPro" id="IPR005064">
    <property type="entry name" value="BUG"/>
</dbReference>
<dbReference type="RefSeq" id="WP_201684867.1">
    <property type="nucleotide sequence ID" value="NZ_JAEQNA010000006.1"/>
</dbReference>
<feature type="chain" id="PRO_5037809601" evidence="2">
    <location>
        <begin position="24"/>
        <end position="326"/>
    </location>
</feature>
<feature type="signal peptide" evidence="2">
    <location>
        <begin position="1"/>
        <end position="23"/>
    </location>
</feature>
<reference evidence="3" key="1">
    <citation type="submission" date="2021-01" db="EMBL/GenBank/DDBJ databases">
        <title>Ramlibacter sp. strain AW1 16S ribosomal RNA gene Genome sequencing and assembly.</title>
        <authorList>
            <person name="Kang M."/>
        </authorList>
    </citation>
    <scope>NUCLEOTIDE SEQUENCE</scope>
    <source>
        <strain evidence="3">AW1</strain>
    </source>
</reference>
<dbReference type="PANTHER" id="PTHR42928:SF5">
    <property type="entry name" value="BLR1237 PROTEIN"/>
    <property type="match status" value="1"/>
</dbReference>
<name>A0A936ZVA1_9BURK</name>
<accession>A0A936ZVA1</accession>
<comment type="caution">
    <text evidence="3">The sequence shown here is derived from an EMBL/GenBank/DDBJ whole genome shotgun (WGS) entry which is preliminary data.</text>
</comment>
<dbReference type="Proteomes" id="UP000613011">
    <property type="component" value="Unassembled WGS sequence"/>
</dbReference>
<protein>
    <submittedName>
        <fullName evidence="3">Tripartite tricarboxylate transporter substrate binding protein</fullName>
    </submittedName>
</protein>
<dbReference type="Gene3D" id="3.40.190.150">
    <property type="entry name" value="Bordetella uptake gene, domain 1"/>
    <property type="match status" value="1"/>
</dbReference>
<dbReference type="InterPro" id="IPR042100">
    <property type="entry name" value="Bug_dom1"/>
</dbReference>
<dbReference type="PIRSF" id="PIRSF017082">
    <property type="entry name" value="YflP"/>
    <property type="match status" value="1"/>
</dbReference>
<keyword evidence="2" id="KW-0732">Signal</keyword>
<comment type="similarity">
    <text evidence="1">Belongs to the UPF0065 (bug) family.</text>
</comment>
<evidence type="ECO:0000256" key="1">
    <source>
        <dbReference type="ARBA" id="ARBA00006987"/>
    </source>
</evidence>
<keyword evidence="4" id="KW-1185">Reference proteome</keyword>
<evidence type="ECO:0000313" key="3">
    <source>
        <dbReference type="EMBL" id="MBL0421785.1"/>
    </source>
</evidence>
<proteinExistence type="inferred from homology"/>
<dbReference type="AlphaFoldDB" id="A0A936ZVA1"/>
<dbReference type="Pfam" id="PF03401">
    <property type="entry name" value="TctC"/>
    <property type="match status" value="1"/>
</dbReference>
<dbReference type="SUPFAM" id="SSF53850">
    <property type="entry name" value="Periplasmic binding protein-like II"/>
    <property type="match status" value="1"/>
</dbReference>
<dbReference type="EMBL" id="JAEQNA010000006">
    <property type="protein sequence ID" value="MBL0421785.1"/>
    <property type="molecule type" value="Genomic_DNA"/>
</dbReference>
<gene>
    <name evidence="3" type="ORF">JI739_15655</name>
</gene>